<reference evidence="2" key="1">
    <citation type="journal article" date="2013" name="Nat. Commun.">
        <title>Whole-genome sequencing of Oryza brachyantha reveals mechanisms underlying Oryza genome evolution.</title>
        <authorList>
            <person name="Chen J."/>
            <person name="Huang Q."/>
            <person name="Gao D."/>
            <person name="Wang J."/>
            <person name="Lang Y."/>
            <person name="Liu T."/>
            <person name="Li B."/>
            <person name="Bai Z."/>
            <person name="Luis Goicoechea J."/>
            <person name="Liang C."/>
            <person name="Chen C."/>
            <person name="Zhang W."/>
            <person name="Sun S."/>
            <person name="Liao Y."/>
            <person name="Zhang X."/>
            <person name="Yang L."/>
            <person name="Song C."/>
            <person name="Wang M."/>
            <person name="Shi J."/>
            <person name="Liu G."/>
            <person name="Liu J."/>
            <person name="Zhou H."/>
            <person name="Zhou W."/>
            <person name="Yu Q."/>
            <person name="An N."/>
            <person name="Chen Y."/>
            <person name="Cai Q."/>
            <person name="Wang B."/>
            <person name="Liu B."/>
            <person name="Min J."/>
            <person name="Huang Y."/>
            <person name="Wu H."/>
            <person name="Li Z."/>
            <person name="Zhang Y."/>
            <person name="Yin Y."/>
            <person name="Song W."/>
            <person name="Jiang J."/>
            <person name="Jackson S.A."/>
            <person name="Wing R.A."/>
            <person name="Wang J."/>
            <person name="Chen M."/>
        </authorList>
    </citation>
    <scope>NUCLEOTIDE SEQUENCE [LARGE SCALE GENOMIC DNA]</scope>
    <source>
        <strain evidence="2">cv. IRGC 101232</strain>
    </source>
</reference>
<evidence type="ECO:0000256" key="1">
    <source>
        <dbReference type="SAM" id="MobiDB-lite"/>
    </source>
</evidence>
<name>J3MMI3_ORYBR</name>
<dbReference type="STRING" id="4533.J3MMI3"/>
<dbReference type="OMA" id="PFLNTCF"/>
<proteinExistence type="predicted"/>
<sequence length="139" mass="15340">MEMSRSWQELGVVDTIYEDDHEEEEEDEEGEECFDSPTMSSSPAATSRSCSPAPAADARPFTTPPVLKDAVREWSRANGPCKPDVIVRVQEHCFALHRDPITSQSSYLKRRLSESSDIAVDLPAGLTVDAFIDAVASCY</sequence>
<dbReference type="Gramene" id="OB07G26150.1">
    <property type="protein sequence ID" value="OB07G26150.1"/>
    <property type="gene ID" value="OB07G26150"/>
</dbReference>
<keyword evidence="3" id="KW-1185">Reference proteome</keyword>
<evidence type="ECO:0000313" key="3">
    <source>
        <dbReference type="Proteomes" id="UP000006038"/>
    </source>
</evidence>
<evidence type="ECO:0000313" key="2">
    <source>
        <dbReference type="EnsemblPlants" id="OB07G26150.1"/>
    </source>
</evidence>
<accession>J3MMI3</accession>
<organism evidence="2">
    <name type="scientific">Oryza brachyantha</name>
    <name type="common">malo sina</name>
    <dbReference type="NCBI Taxonomy" id="4533"/>
    <lineage>
        <taxon>Eukaryota</taxon>
        <taxon>Viridiplantae</taxon>
        <taxon>Streptophyta</taxon>
        <taxon>Embryophyta</taxon>
        <taxon>Tracheophyta</taxon>
        <taxon>Spermatophyta</taxon>
        <taxon>Magnoliopsida</taxon>
        <taxon>Liliopsida</taxon>
        <taxon>Poales</taxon>
        <taxon>Poaceae</taxon>
        <taxon>BOP clade</taxon>
        <taxon>Oryzoideae</taxon>
        <taxon>Oryzeae</taxon>
        <taxon>Oryzinae</taxon>
        <taxon>Oryza</taxon>
    </lineage>
</organism>
<feature type="compositionally biased region" description="Acidic residues" evidence="1">
    <location>
        <begin position="16"/>
        <end position="34"/>
    </location>
</feature>
<feature type="compositionally biased region" description="Low complexity" evidence="1">
    <location>
        <begin position="36"/>
        <end position="56"/>
    </location>
</feature>
<protein>
    <submittedName>
        <fullName evidence="2">Uncharacterized protein</fullName>
    </submittedName>
</protein>
<dbReference type="Proteomes" id="UP000006038">
    <property type="component" value="Chromosome 7"/>
</dbReference>
<feature type="region of interest" description="Disordered" evidence="1">
    <location>
        <begin position="1"/>
        <end position="64"/>
    </location>
</feature>
<dbReference type="AlphaFoldDB" id="J3MMI3"/>
<dbReference type="eggNOG" id="ENOG502QYIX">
    <property type="taxonomic scope" value="Eukaryota"/>
</dbReference>
<dbReference type="HOGENOM" id="CLU_152221_0_0_1"/>
<dbReference type="EnsemblPlants" id="OB07G26150.1">
    <property type="protein sequence ID" value="OB07G26150.1"/>
    <property type="gene ID" value="OB07G26150"/>
</dbReference>
<reference evidence="2" key="2">
    <citation type="submission" date="2013-04" db="UniProtKB">
        <authorList>
            <consortium name="EnsemblPlants"/>
        </authorList>
    </citation>
    <scope>IDENTIFICATION</scope>
</reference>